<dbReference type="Pfam" id="PF15251">
    <property type="entry name" value="TAPR1-like"/>
    <property type="match status" value="1"/>
</dbReference>
<reference evidence="2" key="1">
    <citation type="submission" date="2023-06" db="EMBL/GenBank/DDBJ databases">
        <title>Genome-scale phylogeny and comparative genomics of the fungal order Sordariales.</title>
        <authorList>
            <consortium name="Lawrence Berkeley National Laboratory"/>
            <person name="Hensen N."/>
            <person name="Bonometti L."/>
            <person name="Westerberg I."/>
            <person name="Brannstrom I.O."/>
            <person name="Guillou S."/>
            <person name="Cros-Aarteil S."/>
            <person name="Calhoun S."/>
            <person name="Haridas S."/>
            <person name="Kuo A."/>
            <person name="Mondo S."/>
            <person name="Pangilinan J."/>
            <person name="Riley R."/>
            <person name="LaButti K."/>
            <person name="Andreopoulos B."/>
            <person name="Lipzen A."/>
            <person name="Chen C."/>
            <person name="Yanf M."/>
            <person name="Daum C."/>
            <person name="Ng V."/>
            <person name="Clum A."/>
            <person name="Steindorff A."/>
            <person name="Ohm R."/>
            <person name="Martin F."/>
            <person name="Silar P."/>
            <person name="Natvig D."/>
            <person name="Lalanne C."/>
            <person name="Gautier V."/>
            <person name="Ament-velasquez S.L."/>
            <person name="Kruys A."/>
            <person name="Hutchinson M.I."/>
            <person name="Powell A.J."/>
            <person name="Barry K."/>
            <person name="Miller A.N."/>
            <person name="Grigoriev I.V."/>
            <person name="Debuchy R."/>
            <person name="Gladieux P."/>
            <person name="Thoren M.H."/>
            <person name="Johannesson H."/>
        </authorList>
    </citation>
    <scope>NUCLEOTIDE SEQUENCE</scope>
    <source>
        <strain evidence="2">SMH3391-2</strain>
    </source>
</reference>
<dbReference type="Proteomes" id="UP001174934">
    <property type="component" value="Unassembled WGS sequence"/>
</dbReference>
<accession>A0AA39WGM7</accession>
<name>A0AA39WGM7_9PEZI</name>
<feature type="compositionally biased region" description="Polar residues" evidence="1">
    <location>
        <begin position="196"/>
        <end position="207"/>
    </location>
</feature>
<dbReference type="EMBL" id="JAULSR010000007">
    <property type="protein sequence ID" value="KAK0615027.1"/>
    <property type="molecule type" value="Genomic_DNA"/>
</dbReference>
<dbReference type="PANTHER" id="PTHR38645">
    <property type="entry name" value="CHROMOSOME 9, WHOLE GENOME SHOTGUN SEQUENCE"/>
    <property type="match status" value="1"/>
</dbReference>
<gene>
    <name evidence="2" type="ORF">B0T17DRAFT_582823</name>
</gene>
<keyword evidence="3" id="KW-1185">Reference proteome</keyword>
<organism evidence="2 3">
    <name type="scientific">Bombardia bombarda</name>
    <dbReference type="NCBI Taxonomy" id="252184"/>
    <lineage>
        <taxon>Eukaryota</taxon>
        <taxon>Fungi</taxon>
        <taxon>Dikarya</taxon>
        <taxon>Ascomycota</taxon>
        <taxon>Pezizomycotina</taxon>
        <taxon>Sordariomycetes</taxon>
        <taxon>Sordariomycetidae</taxon>
        <taxon>Sordariales</taxon>
        <taxon>Lasiosphaeriaceae</taxon>
        <taxon>Bombardia</taxon>
    </lineage>
</organism>
<feature type="compositionally biased region" description="Low complexity" evidence="1">
    <location>
        <begin position="142"/>
        <end position="152"/>
    </location>
</feature>
<dbReference type="InterPro" id="IPR029196">
    <property type="entry name" value="HAPSTR1-like"/>
</dbReference>
<feature type="region of interest" description="Disordered" evidence="1">
    <location>
        <begin position="81"/>
        <end position="152"/>
    </location>
</feature>
<evidence type="ECO:0000313" key="2">
    <source>
        <dbReference type="EMBL" id="KAK0615027.1"/>
    </source>
</evidence>
<comment type="caution">
    <text evidence="2">The sequence shown here is derived from an EMBL/GenBank/DDBJ whole genome shotgun (WGS) entry which is preliminary data.</text>
</comment>
<sequence>MSADAAELLNDAFKAAALSVTKLYKISTSTQAKARADGYQDCLEDLVAFLDRGQIGHAEGSEGWWVRRWLSERLDGREQMIESEDETDKTDNPASSPPMDHRANSVAPVPPPTLAASTTSPKNNQQQGGNDEVHMLTNRDSATPPTVAATTTAGPVMVVEDADIQVPTQENFTFQSHYPYPPQDSYMNLANLDLSDGQSQSHTSSNNSAATPRAGRGRSSRTASRTTMDRIDRIRAAGQKRKYNLAEAAEIFDLANLGFGNGKDVFGNGGGKRSRHT</sequence>
<proteinExistence type="predicted"/>
<evidence type="ECO:0000313" key="3">
    <source>
        <dbReference type="Proteomes" id="UP001174934"/>
    </source>
</evidence>
<dbReference type="AlphaFoldDB" id="A0AA39WGM7"/>
<evidence type="ECO:0000256" key="1">
    <source>
        <dbReference type="SAM" id="MobiDB-lite"/>
    </source>
</evidence>
<dbReference type="PANTHER" id="PTHR38645:SF1">
    <property type="entry name" value="YALI0F12243P"/>
    <property type="match status" value="1"/>
</dbReference>
<feature type="region of interest" description="Disordered" evidence="1">
    <location>
        <begin position="194"/>
        <end position="229"/>
    </location>
</feature>
<feature type="region of interest" description="Disordered" evidence="1">
    <location>
        <begin position="258"/>
        <end position="277"/>
    </location>
</feature>
<protein>
    <submittedName>
        <fullName evidence="2">Uncharacterized protein</fullName>
    </submittedName>
</protein>